<comment type="caution">
    <text evidence="1">The sequence shown here is derived from an EMBL/GenBank/DDBJ whole genome shotgun (WGS) entry which is preliminary data.</text>
</comment>
<dbReference type="AlphaFoldDB" id="A0ABD2WRV5"/>
<sequence>MLLRWPEIKKKTVKAKSAWNEVDISKEAQDKLTIPIHNQPYATGVHYSSTTYSCDALISHVESENLRARTTFTKDEHLQYRSYASGGRIRAGNDAARLYNYVNRRCSSCATAYIFNKSRALYYSVINVENFYQICVRQFSYFEKVAISITDIATLHFDSNQNMTFLCIFFPRGSFYDFFFEG</sequence>
<organism evidence="1 2">
    <name type="scientific">Trichogramma kaykai</name>
    <dbReference type="NCBI Taxonomy" id="54128"/>
    <lineage>
        <taxon>Eukaryota</taxon>
        <taxon>Metazoa</taxon>
        <taxon>Ecdysozoa</taxon>
        <taxon>Arthropoda</taxon>
        <taxon>Hexapoda</taxon>
        <taxon>Insecta</taxon>
        <taxon>Pterygota</taxon>
        <taxon>Neoptera</taxon>
        <taxon>Endopterygota</taxon>
        <taxon>Hymenoptera</taxon>
        <taxon>Apocrita</taxon>
        <taxon>Proctotrupomorpha</taxon>
        <taxon>Chalcidoidea</taxon>
        <taxon>Trichogrammatidae</taxon>
        <taxon>Trichogramma</taxon>
    </lineage>
</organism>
<protein>
    <submittedName>
        <fullName evidence="1">Uncharacterized protein</fullName>
    </submittedName>
</protein>
<evidence type="ECO:0000313" key="1">
    <source>
        <dbReference type="EMBL" id="KAL3395490.1"/>
    </source>
</evidence>
<keyword evidence="2" id="KW-1185">Reference proteome</keyword>
<name>A0ABD2WRV5_9HYME</name>
<dbReference type="Proteomes" id="UP001627154">
    <property type="component" value="Unassembled WGS sequence"/>
</dbReference>
<proteinExistence type="predicted"/>
<reference evidence="1 2" key="1">
    <citation type="journal article" date="2024" name="bioRxiv">
        <title>A reference genome for Trichogramma kaykai: A tiny desert-dwelling parasitoid wasp with competing sex-ratio distorters.</title>
        <authorList>
            <person name="Culotta J."/>
            <person name="Lindsey A.R."/>
        </authorList>
    </citation>
    <scope>NUCLEOTIDE SEQUENCE [LARGE SCALE GENOMIC DNA]</scope>
    <source>
        <strain evidence="1 2">KSX58</strain>
    </source>
</reference>
<accession>A0ABD2WRV5</accession>
<evidence type="ECO:0000313" key="2">
    <source>
        <dbReference type="Proteomes" id="UP001627154"/>
    </source>
</evidence>
<gene>
    <name evidence="1" type="ORF">TKK_010324</name>
</gene>
<dbReference type="EMBL" id="JBJJXI010000080">
    <property type="protein sequence ID" value="KAL3395490.1"/>
    <property type="molecule type" value="Genomic_DNA"/>
</dbReference>